<evidence type="ECO:0000313" key="1">
    <source>
        <dbReference type="EMBL" id="CAZ86519.1"/>
    </source>
</evidence>
<dbReference type="InParanoid" id="D5GPS6"/>
<accession>D5GPS6</accession>
<dbReference type="Proteomes" id="UP000006911">
    <property type="component" value="Unassembled WGS sequence"/>
</dbReference>
<proteinExistence type="predicted"/>
<dbReference type="EMBL" id="FN430378">
    <property type="protein sequence ID" value="CAZ86519.1"/>
    <property type="molecule type" value="Genomic_DNA"/>
</dbReference>
<organism evidence="1 2">
    <name type="scientific">Tuber melanosporum (strain Mel28)</name>
    <name type="common">Perigord black truffle</name>
    <dbReference type="NCBI Taxonomy" id="656061"/>
    <lineage>
        <taxon>Eukaryota</taxon>
        <taxon>Fungi</taxon>
        <taxon>Dikarya</taxon>
        <taxon>Ascomycota</taxon>
        <taxon>Pezizomycotina</taxon>
        <taxon>Pezizomycetes</taxon>
        <taxon>Pezizales</taxon>
        <taxon>Tuberaceae</taxon>
        <taxon>Tuber</taxon>
    </lineage>
</organism>
<dbReference type="HOGENOM" id="CLU_3417328_0_0_1"/>
<protein>
    <submittedName>
        <fullName evidence="1">(Perigord truffle) hypothetical protein</fullName>
    </submittedName>
</protein>
<sequence length="26" mass="3066">MRLCVDYRALNSTIARHQGCMPQYTH</sequence>
<dbReference type="AlphaFoldDB" id="D5GPS6"/>
<keyword evidence="2" id="KW-1185">Reference proteome</keyword>
<name>D5GPS6_TUBMM</name>
<gene>
    <name evidence="1" type="ORF">GSTUM_00012010001</name>
</gene>
<dbReference type="KEGG" id="tml:GSTUM_00012010001"/>
<reference evidence="1 2" key="1">
    <citation type="journal article" date="2010" name="Nature">
        <title>Perigord black truffle genome uncovers evolutionary origins and mechanisms of symbiosis.</title>
        <authorList>
            <person name="Martin F."/>
            <person name="Kohler A."/>
            <person name="Murat C."/>
            <person name="Balestrini R."/>
            <person name="Coutinho P.M."/>
            <person name="Jaillon O."/>
            <person name="Montanini B."/>
            <person name="Morin E."/>
            <person name="Noel B."/>
            <person name="Percudani R."/>
            <person name="Porcel B."/>
            <person name="Rubini A."/>
            <person name="Amicucci A."/>
            <person name="Amselem J."/>
            <person name="Anthouard V."/>
            <person name="Arcioni S."/>
            <person name="Artiguenave F."/>
            <person name="Aury J.M."/>
            <person name="Ballario P."/>
            <person name="Bolchi A."/>
            <person name="Brenna A."/>
            <person name="Brun A."/>
            <person name="Buee M."/>
            <person name="Cantarel B."/>
            <person name="Chevalier G."/>
            <person name="Couloux A."/>
            <person name="Da Silva C."/>
            <person name="Denoeud F."/>
            <person name="Duplessis S."/>
            <person name="Ghignone S."/>
            <person name="Hilselberger B."/>
            <person name="Iotti M."/>
            <person name="Marcais B."/>
            <person name="Mello A."/>
            <person name="Miranda M."/>
            <person name="Pacioni G."/>
            <person name="Quesneville H."/>
            <person name="Riccioni C."/>
            <person name="Ruotolo R."/>
            <person name="Splivallo R."/>
            <person name="Stocchi V."/>
            <person name="Tisserant E."/>
            <person name="Viscomi A.R."/>
            <person name="Zambonelli A."/>
            <person name="Zampieri E."/>
            <person name="Henrissat B."/>
            <person name="Lebrun M.H."/>
            <person name="Paolocci F."/>
            <person name="Bonfante P."/>
            <person name="Ottonello S."/>
            <person name="Wincker P."/>
        </authorList>
    </citation>
    <scope>NUCLEOTIDE SEQUENCE [LARGE SCALE GENOMIC DNA]</scope>
    <source>
        <strain evidence="1 2">Mel28</strain>
    </source>
</reference>
<evidence type="ECO:0000313" key="2">
    <source>
        <dbReference type="Proteomes" id="UP000006911"/>
    </source>
</evidence>